<gene>
    <name evidence="1" type="ORF">DPEC_G00115920</name>
</gene>
<name>A0ACC2GUR3_DALPE</name>
<protein>
    <submittedName>
        <fullName evidence="1">Uncharacterized protein</fullName>
    </submittedName>
</protein>
<proteinExistence type="predicted"/>
<accession>A0ACC2GUR3</accession>
<evidence type="ECO:0000313" key="2">
    <source>
        <dbReference type="Proteomes" id="UP001157502"/>
    </source>
</evidence>
<dbReference type="Proteomes" id="UP001157502">
    <property type="component" value="Chromosome 9"/>
</dbReference>
<reference evidence="1" key="1">
    <citation type="submission" date="2021-05" db="EMBL/GenBank/DDBJ databases">
        <authorList>
            <person name="Pan Q."/>
            <person name="Jouanno E."/>
            <person name="Zahm M."/>
            <person name="Klopp C."/>
            <person name="Cabau C."/>
            <person name="Louis A."/>
            <person name="Berthelot C."/>
            <person name="Parey E."/>
            <person name="Roest Crollius H."/>
            <person name="Montfort J."/>
            <person name="Robinson-Rechavi M."/>
            <person name="Bouchez O."/>
            <person name="Lampietro C."/>
            <person name="Lopez Roques C."/>
            <person name="Donnadieu C."/>
            <person name="Postlethwait J."/>
            <person name="Bobe J."/>
            <person name="Dillon D."/>
            <person name="Chandos A."/>
            <person name="von Hippel F."/>
            <person name="Guiguen Y."/>
        </authorList>
    </citation>
    <scope>NUCLEOTIDE SEQUENCE</scope>
    <source>
        <strain evidence="1">YG-Jan2019</strain>
    </source>
</reference>
<dbReference type="EMBL" id="CM055736">
    <property type="protein sequence ID" value="KAJ8007282.1"/>
    <property type="molecule type" value="Genomic_DNA"/>
</dbReference>
<sequence>MAADPELGAQTGDVGVVSKRWLNEVHPSCFFVTQPSSAFRVEDPNDIHDQRPQRSGGERRRNHWVSEETPRTVPIQCV</sequence>
<evidence type="ECO:0000313" key="1">
    <source>
        <dbReference type="EMBL" id="KAJ8007282.1"/>
    </source>
</evidence>
<organism evidence="1 2">
    <name type="scientific">Dallia pectoralis</name>
    <name type="common">Alaska blackfish</name>
    <dbReference type="NCBI Taxonomy" id="75939"/>
    <lineage>
        <taxon>Eukaryota</taxon>
        <taxon>Metazoa</taxon>
        <taxon>Chordata</taxon>
        <taxon>Craniata</taxon>
        <taxon>Vertebrata</taxon>
        <taxon>Euteleostomi</taxon>
        <taxon>Actinopterygii</taxon>
        <taxon>Neopterygii</taxon>
        <taxon>Teleostei</taxon>
        <taxon>Protacanthopterygii</taxon>
        <taxon>Esociformes</taxon>
        <taxon>Umbridae</taxon>
        <taxon>Dallia</taxon>
    </lineage>
</organism>
<keyword evidence="2" id="KW-1185">Reference proteome</keyword>
<comment type="caution">
    <text evidence="1">The sequence shown here is derived from an EMBL/GenBank/DDBJ whole genome shotgun (WGS) entry which is preliminary data.</text>
</comment>